<dbReference type="EMBL" id="BNBO01000012">
    <property type="protein sequence ID" value="GHH69410.1"/>
    <property type="molecule type" value="Genomic_DNA"/>
</dbReference>
<evidence type="ECO:0000256" key="2">
    <source>
        <dbReference type="ARBA" id="ARBA00022748"/>
    </source>
</evidence>
<dbReference type="PROSITE" id="PS51352">
    <property type="entry name" value="THIOREDOXIN_2"/>
    <property type="match status" value="1"/>
</dbReference>
<reference evidence="7" key="1">
    <citation type="journal article" date="2014" name="Int. J. Syst. Evol. Microbiol.">
        <title>Complete genome sequence of Corynebacterium casei LMG S-19264T (=DSM 44701T), isolated from a smear-ripened cheese.</title>
        <authorList>
            <consortium name="US DOE Joint Genome Institute (JGI-PGF)"/>
            <person name="Walter F."/>
            <person name="Albersmeier A."/>
            <person name="Kalinowski J."/>
            <person name="Ruckert C."/>
        </authorList>
    </citation>
    <scope>NUCLEOTIDE SEQUENCE</scope>
    <source>
        <strain evidence="7">JCM 4646</strain>
    </source>
</reference>
<feature type="domain" description="Thioredoxin" evidence="6">
    <location>
        <begin position="72"/>
        <end position="216"/>
    </location>
</feature>
<dbReference type="Gene3D" id="3.40.30.10">
    <property type="entry name" value="Glutaredoxin"/>
    <property type="match status" value="1"/>
</dbReference>
<keyword evidence="2" id="KW-0201">Cytochrome c-type biogenesis</keyword>
<dbReference type="AlphaFoldDB" id="A0A919FNC6"/>
<proteinExistence type="predicted"/>
<dbReference type="PANTHER" id="PTHR42852:SF6">
    <property type="entry name" value="THIOL:DISULFIDE INTERCHANGE PROTEIN DSBE"/>
    <property type="match status" value="1"/>
</dbReference>
<gene>
    <name evidence="7" type="ORF">GCM10018781_27870</name>
</gene>
<dbReference type="GO" id="GO:0016491">
    <property type="term" value="F:oxidoreductase activity"/>
    <property type="evidence" value="ECO:0007669"/>
    <property type="project" value="InterPro"/>
</dbReference>
<evidence type="ECO:0000259" key="6">
    <source>
        <dbReference type="PROSITE" id="PS51352"/>
    </source>
</evidence>
<evidence type="ECO:0000313" key="8">
    <source>
        <dbReference type="Proteomes" id="UP000617734"/>
    </source>
</evidence>
<dbReference type="PANTHER" id="PTHR42852">
    <property type="entry name" value="THIOL:DISULFIDE INTERCHANGE PROTEIN DSBE"/>
    <property type="match status" value="1"/>
</dbReference>
<dbReference type="GO" id="GO:0016209">
    <property type="term" value="F:antioxidant activity"/>
    <property type="evidence" value="ECO:0007669"/>
    <property type="project" value="InterPro"/>
</dbReference>
<keyword evidence="4" id="KW-1015">Disulfide bond</keyword>
<dbReference type="InterPro" id="IPR036249">
    <property type="entry name" value="Thioredoxin-like_sf"/>
</dbReference>
<reference evidence="7" key="2">
    <citation type="submission" date="2020-09" db="EMBL/GenBank/DDBJ databases">
        <authorList>
            <person name="Sun Q."/>
            <person name="Ohkuma M."/>
        </authorList>
    </citation>
    <scope>NUCLEOTIDE SEQUENCE</scope>
    <source>
        <strain evidence="7">JCM 4646</strain>
    </source>
</reference>
<dbReference type="GO" id="GO:0017004">
    <property type="term" value="P:cytochrome complex assembly"/>
    <property type="evidence" value="ECO:0007669"/>
    <property type="project" value="UniProtKB-KW"/>
</dbReference>
<evidence type="ECO:0000256" key="4">
    <source>
        <dbReference type="ARBA" id="ARBA00023157"/>
    </source>
</evidence>
<keyword evidence="8" id="KW-1185">Reference proteome</keyword>
<dbReference type="CDD" id="cd02966">
    <property type="entry name" value="TlpA_like_family"/>
    <property type="match status" value="1"/>
</dbReference>
<dbReference type="GO" id="GO:0030313">
    <property type="term" value="C:cell envelope"/>
    <property type="evidence" value="ECO:0007669"/>
    <property type="project" value="UniProtKB-SubCell"/>
</dbReference>
<keyword evidence="5" id="KW-0676">Redox-active center</keyword>
<keyword evidence="3" id="KW-0735">Signal-anchor</keyword>
<comment type="subcellular location">
    <subcellularLocation>
        <location evidence="1">Cell envelope</location>
    </subcellularLocation>
</comment>
<comment type="caution">
    <text evidence="7">The sequence shown here is derived from an EMBL/GenBank/DDBJ whole genome shotgun (WGS) entry which is preliminary data.</text>
</comment>
<dbReference type="InterPro" id="IPR000866">
    <property type="entry name" value="AhpC/TSA"/>
</dbReference>
<dbReference type="SUPFAM" id="SSF52833">
    <property type="entry name" value="Thioredoxin-like"/>
    <property type="match status" value="1"/>
</dbReference>
<dbReference type="Pfam" id="PF00578">
    <property type="entry name" value="AhpC-TSA"/>
    <property type="match status" value="1"/>
</dbReference>
<evidence type="ECO:0000256" key="5">
    <source>
        <dbReference type="ARBA" id="ARBA00023284"/>
    </source>
</evidence>
<evidence type="ECO:0000256" key="1">
    <source>
        <dbReference type="ARBA" id="ARBA00004196"/>
    </source>
</evidence>
<evidence type="ECO:0000256" key="3">
    <source>
        <dbReference type="ARBA" id="ARBA00022968"/>
    </source>
</evidence>
<evidence type="ECO:0000313" key="7">
    <source>
        <dbReference type="EMBL" id="GHH69410.1"/>
    </source>
</evidence>
<organism evidence="7 8">
    <name type="scientific">Kitasatospora indigofera</name>
    <dbReference type="NCBI Taxonomy" id="67307"/>
    <lineage>
        <taxon>Bacteria</taxon>
        <taxon>Bacillati</taxon>
        <taxon>Actinomycetota</taxon>
        <taxon>Actinomycetes</taxon>
        <taxon>Kitasatosporales</taxon>
        <taxon>Streptomycetaceae</taxon>
        <taxon>Kitasatospora</taxon>
    </lineage>
</organism>
<keyword evidence="3" id="KW-0812">Transmembrane</keyword>
<accession>A0A919FNC6</accession>
<dbReference type="Proteomes" id="UP000617734">
    <property type="component" value="Unassembled WGS sequence"/>
</dbReference>
<dbReference type="InterPro" id="IPR013766">
    <property type="entry name" value="Thioredoxin_domain"/>
</dbReference>
<protein>
    <recommendedName>
        <fullName evidence="6">Thioredoxin domain-containing protein</fullName>
    </recommendedName>
</protein>
<name>A0A919FNC6_9ACTN</name>
<dbReference type="InterPro" id="IPR050553">
    <property type="entry name" value="Thioredoxin_ResA/DsbE_sf"/>
</dbReference>
<sequence length="219" mass="23237">MTGRPGRTPPRGVRDTVRVFTNRCPRARSTGRTSLAFVVAALLAGCSSPGPVGAAASASPGAGRRPPVMKPVAERVPAPDLSGPTVDGGTVAWPDYRGKVVIVNTWGSWCDPCREEARDLQRAYAEYQGRGVEFLGINTREQGREGGQNFEKEFGVKYPSLHDPDGSLVLKFPKGTITAQAVPNTLVVDRSGRLAGWALHQVGPADLEALIAPLLAESP</sequence>